<evidence type="ECO:0000256" key="1">
    <source>
        <dbReference type="ARBA" id="ARBA00004477"/>
    </source>
</evidence>
<comment type="subcellular location">
    <subcellularLocation>
        <location evidence="1 7">Endoplasmic reticulum membrane</location>
        <topology evidence="1 7">Multi-pass membrane protein</topology>
    </subcellularLocation>
</comment>
<dbReference type="SUPFAM" id="SSF144091">
    <property type="entry name" value="Rhomboid-like"/>
    <property type="match status" value="1"/>
</dbReference>
<reference evidence="9 10" key="1">
    <citation type="submission" date="2024-09" db="EMBL/GenBank/DDBJ databases">
        <title>Rethinking Asexuality: The Enigmatic Case of Functional Sexual Genes in Lepraria (Stereocaulaceae).</title>
        <authorList>
            <person name="Doellman M."/>
            <person name="Sun Y."/>
            <person name="Barcenas-Pena A."/>
            <person name="Lumbsch H.T."/>
            <person name="Grewe F."/>
        </authorList>
    </citation>
    <scope>NUCLEOTIDE SEQUENCE [LARGE SCALE GENOMIC DNA]</scope>
    <source>
        <strain evidence="9 10">Grewe 0041</strain>
    </source>
</reference>
<protein>
    <recommendedName>
        <fullName evidence="7">Derlin</fullName>
    </recommendedName>
</protein>
<evidence type="ECO:0000256" key="4">
    <source>
        <dbReference type="ARBA" id="ARBA00022824"/>
    </source>
</evidence>
<comment type="similarity">
    <text evidence="2 7">Belongs to the derlin family.</text>
</comment>
<proteinExistence type="inferred from homology"/>
<sequence>MDAYWAAPPVSRTLTALTAVTSCLIYGGLLDYRQIIFHLPWIFKFPWPEIWRFFSCFWLTGPQLSILFDTYFLWTYSSGLEKESGRFSQPGDFFIYIIFLGLVIVTTAGGILGGSIFTQALILGIAYTYSQDNKSKKASFFIISFNVMWLPWAMLLMTLIVGGPNAVMNQVTGLVAAHLYDFLTRLWPTFGGGKNYISTPNIVKRWFGGDRPNIQVRGYGTAYRQAAPSSGRGTSSGFGFSSPWGARGQGRRLGGG</sequence>
<keyword evidence="6 7" id="KW-0472">Membrane</keyword>
<evidence type="ECO:0000313" key="9">
    <source>
        <dbReference type="EMBL" id="KAL2052625.1"/>
    </source>
</evidence>
<keyword evidence="3 7" id="KW-0812">Transmembrane</keyword>
<accession>A0ABR4B435</accession>
<feature type="transmembrane region" description="Helical" evidence="7">
    <location>
        <begin position="53"/>
        <end position="74"/>
    </location>
</feature>
<dbReference type="Pfam" id="PF04511">
    <property type="entry name" value="DER1"/>
    <property type="match status" value="1"/>
</dbReference>
<feature type="transmembrane region" description="Helical" evidence="7">
    <location>
        <begin position="139"/>
        <end position="161"/>
    </location>
</feature>
<dbReference type="Proteomes" id="UP001590951">
    <property type="component" value="Unassembled WGS sequence"/>
</dbReference>
<comment type="caution">
    <text evidence="9">The sequence shown here is derived from an EMBL/GenBank/DDBJ whole genome shotgun (WGS) entry which is preliminary data.</text>
</comment>
<feature type="region of interest" description="Disordered" evidence="8">
    <location>
        <begin position="227"/>
        <end position="256"/>
    </location>
</feature>
<name>A0ABR4B435_9LECA</name>
<evidence type="ECO:0000256" key="5">
    <source>
        <dbReference type="ARBA" id="ARBA00022989"/>
    </source>
</evidence>
<comment type="function">
    <text evidence="7">May be involved in the degradation of misfolded endoplasmic reticulum (ER) luminal proteins.</text>
</comment>
<evidence type="ECO:0000256" key="8">
    <source>
        <dbReference type="SAM" id="MobiDB-lite"/>
    </source>
</evidence>
<dbReference type="InterPro" id="IPR007599">
    <property type="entry name" value="DER1"/>
</dbReference>
<evidence type="ECO:0000256" key="7">
    <source>
        <dbReference type="RuleBase" id="RU363059"/>
    </source>
</evidence>
<evidence type="ECO:0000256" key="2">
    <source>
        <dbReference type="ARBA" id="ARBA00008917"/>
    </source>
</evidence>
<dbReference type="InterPro" id="IPR035952">
    <property type="entry name" value="Rhomboid-like_sf"/>
</dbReference>
<organism evidence="9 10">
    <name type="scientific">Lepraria finkii</name>
    <dbReference type="NCBI Taxonomy" id="1340010"/>
    <lineage>
        <taxon>Eukaryota</taxon>
        <taxon>Fungi</taxon>
        <taxon>Dikarya</taxon>
        <taxon>Ascomycota</taxon>
        <taxon>Pezizomycotina</taxon>
        <taxon>Lecanoromycetes</taxon>
        <taxon>OSLEUM clade</taxon>
        <taxon>Lecanoromycetidae</taxon>
        <taxon>Lecanorales</taxon>
        <taxon>Lecanorineae</taxon>
        <taxon>Stereocaulaceae</taxon>
        <taxon>Lepraria</taxon>
    </lineage>
</organism>
<evidence type="ECO:0000256" key="3">
    <source>
        <dbReference type="ARBA" id="ARBA00022692"/>
    </source>
</evidence>
<keyword evidence="5 7" id="KW-1133">Transmembrane helix</keyword>
<feature type="compositionally biased region" description="Gly residues" evidence="8">
    <location>
        <begin position="247"/>
        <end position="256"/>
    </location>
</feature>
<gene>
    <name evidence="9" type="ORF">ABVK25_007185</name>
</gene>
<feature type="transmembrane region" description="Helical" evidence="7">
    <location>
        <begin position="12"/>
        <end position="32"/>
    </location>
</feature>
<evidence type="ECO:0000313" key="10">
    <source>
        <dbReference type="Proteomes" id="UP001590951"/>
    </source>
</evidence>
<evidence type="ECO:0000256" key="6">
    <source>
        <dbReference type="ARBA" id="ARBA00023136"/>
    </source>
</evidence>
<dbReference type="PANTHER" id="PTHR11009">
    <property type="entry name" value="DER1-LIKE PROTEIN, DERLIN"/>
    <property type="match status" value="1"/>
</dbReference>
<dbReference type="EMBL" id="JBHFEH010000026">
    <property type="protein sequence ID" value="KAL2052625.1"/>
    <property type="molecule type" value="Genomic_DNA"/>
</dbReference>
<feature type="compositionally biased region" description="Low complexity" evidence="8">
    <location>
        <begin position="229"/>
        <end position="246"/>
    </location>
</feature>
<feature type="transmembrane region" description="Helical" evidence="7">
    <location>
        <begin position="94"/>
        <end position="127"/>
    </location>
</feature>
<keyword evidence="10" id="KW-1185">Reference proteome</keyword>
<keyword evidence="4 7" id="KW-0256">Endoplasmic reticulum</keyword>